<evidence type="ECO:0000256" key="3">
    <source>
        <dbReference type="ARBA" id="ARBA00022692"/>
    </source>
</evidence>
<dbReference type="KEGG" id="rub:GBA63_21600"/>
<dbReference type="AlphaFoldDB" id="A0A6G8QEN8"/>
<gene>
    <name evidence="7" type="ORF">GBA63_21600</name>
</gene>
<dbReference type="PANTHER" id="PTHR13353:SF5">
    <property type="entry name" value="TRANSMEMBRANE PROTEIN 19"/>
    <property type="match status" value="1"/>
</dbReference>
<feature type="transmembrane region" description="Helical" evidence="6">
    <location>
        <begin position="43"/>
        <end position="63"/>
    </location>
</feature>
<dbReference type="InterPro" id="IPR002794">
    <property type="entry name" value="DUF92_TMEM19"/>
</dbReference>
<dbReference type="Pfam" id="PF01940">
    <property type="entry name" value="DUF92"/>
    <property type="match status" value="1"/>
</dbReference>
<dbReference type="GO" id="GO:0016020">
    <property type="term" value="C:membrane"/>
    <property type="evidence" value="ECO:0007669"/>
    <property type="project" value="UniProtKB-SubCell"/>
</dbReference>
<evidence type="ECO:0000313" key="8">
    <source>
        <dbReference type="Proteomes" id="UP000501452"/>
    </source>
</evidence>
<evidence type="ECO:0000256" key="6">
    <source>
        <dbReference type="SAM" id="Phobius"/>
    </source>
</evidence>
<protein>
    <submittedName>
        <fullName evidence="7">DUF92 domain-containing protein</fullName>
    </submittedName>
</protein>
<proteinExistence type="inferred from homology"/>
<feature type="transmembrane region" description="Helical" evidence="6">
    <location>
        <begin position="84"/>
        <end position="100"/>
    </location>
</feature>
<evidence type="ECO:0000313" key="7">
    <source>
        <dbReference type="EMBL" id="QIN84949.1"/>
    </source>
</evidence>
<comment type="similarity">
    <text evidence="2">Belongs to the TMEM19 family.</text>
</comment>
<dbReference type="Proteomes" id="UP000501452">
    <property type="component" value="Chromosome"/>
</dbReference>
<name>A0A6G8QEN8_9ACTN</name>
<evidence type="ECO:0000256" key="5">
    <source>
        <dbReference type="ARBA" id="ARBA00023136"/>
    </source>
</evidence>
<evidence type="ECO:0000256" key="1">
    <source>
        <dbReference type="ARBA" id="ARBA00004141"/>
    </source>
</evidence>
<dbReference type="EMBL" id="CP045119">
    <property type="protein sequence ID" value="QIN84949.1"/>
    <property type="molecule type" value="Genomic_DNA"/>
</dbReference>
<evidence type="ECO:0000256" key="4">
    <source>
        <dbReference type="ARBA" id="ARBA00022989"/>
    </source>
</evidence>
<feature type="transmembrane region" description="Helical" evidence="6">
    <location>
        <begin position="203"/>
        <end position="226"/>
    </location>
</feature>
<keyword evidence="5 6" id="KW-0472">Membrane</keyword>
<dbReference type="PANTHER" id="PTHR13353">
    <property type="entry name" value="TRANSMEMBRANE PROTEIN 19"/>
    <property type="match status" value="1"/>
</dbReference>
<comment type="subcellular location">
    <subcellularLocation>
        <location evidence="1">Membrane</location>
        <topology evidence="1">Multi-pass membrane protein</topology>
    </subcellularLocation>
</comment>
<keyword evidence="4 6" id="KW-1133">Transmembrane helix</keyword>
<reference evidence="7 8" key="1">
    <citation type="submission" date="2019-10" db="EMBL/GenBank/DDBJ databases">
        <title>Rubrobacter sp nov SCSIO 52090 isolated from a deep-sea sediment in the South China Sea.</title>
        <authorList>
            <person name="Chen R.W."/>
        </authorList>
    </citation>
    <scope>NUCLEOTIDE SEQUENCE [LARGE SCALE GENOMIC DNA]</scope>
    <source>
        <strain evidence="7 8">SCSIO 52909</strain>
    </source>
</reference>
<organism evidence="7 8">
    <name type="scientific">Rubrobacter tropicus</name>
    <dbReference type="NCBI Taxonomy" id="2653851"/>
    <lineage>
        <taxon>Bacteria</taxon>
        <taxon>Bacillati</taxon>
        <taxon>Actinomycetota</taxon>
        <taxon>Rubrobacteria</taxon>
        <taxon>Rubrobacterales</taxon>
        <taxon>Rubrobacteraceae</taxon>
        <taxon>Rubrobacter</taxon>
    </lineage>
</organism>
<keyword evidence="3 6" id="KW-0812">Transmembrane</keyword>
<dbReference type="RefSeq" id="WP_166179640.1">
    <property type="nucleotide sequence ID" value="NZ_CP045119.1"/>
</dbReference>
<accession>A0A6G8QEN8</accession>
<evidence type="ECO:0000256" key="2">
    <source>
        <dbReference type="ARBA" id="ARBA00009012"/>
    </source>
</evidence>
<sequence>MLLALPVTVAFAALAYGLGMVSLGGVVGGVLVGAPIYACLGPSGFAILVLFVAGGSALTRLGYDRKRRSDTAQEHGGRRGARNALANAGVPVLCAVLYALEPSDAISAAYVAAVGAALADTAESEVGQLSRHAPRLLTSMRKVPSGTDGAVSLSGTLAGVLAAGTTAGLGLLLGLVAGGAVAVLVAVAAFLGTVADSLVGARLSWVGNEATNVVCTLVAAVLAFFIA</sequence>
<keyword evidence="8" id="KW-1185">Reference proteome</keyword>
<feature type="transmembrane region" description="Helical" evidence="6">
    <location>
        <begin position="169"/>
        <end position="191"/>
    </location>
</feature>